<proteinExistence type="predicted"/>
<dbReference type="RefSeq" id="WP_148380229.1">
    <property type="nucleotide sequence ID" value="NZ_VSKN01000001.1"/>
</dbReference>
<protein>
    <recommendedName>
        <fullName evidence="1">Formyl transferase N-terminal domain-containing protein</fullName>
    </recommendedName>
</protein>
<feature type="domain" description="Formyl transferase N-terminal" evidence="1">
    <location>
        <begin position="93"/>
        <end position="188"/>
    </location>
</feature>
<comment type="caution">
    <text evidence="2">The sequence shown here is derived from an EMBL/GenBank/DDBJ whole genome shotgun (WGS) entry which is preliminary data.</text>
</comment>
<dbReference type="Gene3D" id="3.40.50.12230">
    <property type="match status" value="1"/>
</dbReference>
<sequence>MNIVLFLNKDLEANIVYNLLKKELLNHTVKIYYSDTVGNPLNKPADLLQLEYFEKEYIYNTLPKIQKEQPLETAFEFFDADFKSFPIEKCTTVNSAEFIAKIKDFNPDLFISIRFGKIFKDEIIQIPKKGILNLHSAILPNYRGIMGTLHALKEQNKTIGCTLHTIPNNGIDTGEIIDIATLNVNKDRSLFWYIVQLYPLGAELIIAALKKMKSDSPIKSQKQNLNDGHYFSVPTQKDFEDLKNLGMEIMSENDYIEILTHFIFKNASTTEKQHLKKALKDSKQNHL</sequence>
<dbReference type="Proteomes" id="UP000323621">
    <property type="component" value="Unassembled WGS sequence"/>
</dbReference>
<evidence type="ECO:0000259" key="1">
    <source>
        <dbReference type="Pfam" id="PF00551"/>
    </source>
</evidence>
<gene>
    <name evidence="2" type="ORF">ES677_01575</name>
</gene>
<keyword evidence="3" id="KW-1185">Reference proteome</keyword>
<evidence type="ECO:0000313" key="2">
    <source>
        <dbReference type="EMBL" id="TYC18095.1"/>
    </source>
</evidence>
<dbReference type="PANTHER" id="PTHR11138">
    <property type="entry name" value="METHIONYL-TRNA FORMYLTRANSFERASE"/>
    <property type="match status" value="1"/>
</dbReference>
<organism evidence="2 3">
    <name type="scientific">Bizionia gelidisalsuginis</name>
    <dbReference type="NCBI Taxonomy" id="291188"/>
    <lineage>
        <taxon>Bacteria</taxon>
        <taxon>Pseudomonadati</taxon>
        <taxon>Bacteroidota</taxon>
        <taxon>Flavobacteriia</taxon>
        <taxon>Flavobacteriales</taxon>
        <taxon>Flavobacteriaceae</taxon>
        <taxon>Bizionia</taxon>
    </lineage>
</organism>
<dbReference type="InterPro" id="IPR002376">
    <property type="entry name" value="Formyl_transf_N"/>
</dbReference>
<dbReference type="Pfam" id="PF00551">
    <property type="entry name" value="Formyl_trans_N"/>
    <property type="match status" value="1"/>
</dbReference>
<dbReference type="EMBL" id="VSKN01000001">
    <property type="protein sequence ID" value="TYC18095.1"/>
    <property type="molecule type" value="Genomic_DNA"/>
</dbReference>
<dbReference type="InterPro" id="IPR036477">
    <property type="entry name" value="Formyl_transf_N_sf"/>
</dbReference>
<dbReference type="PANTHER" id="PTHR11138:SF5">
    <property type="entry name" value="METHIONYL-TRNA FORMYLTRANSFERASE, MITOCHONDRIAL"/>
    <property type="match status" value="1"/>
</dbReference>
<dbReference type="SUPFAM" id="SSF53328">
    <property type="entry name" value="Formyltransferase"/>
    <property type="match status" value="1"/>
</dbReference>
<accession>A0ABY3MER1</accession>
<reference evidence="2 3" key="1">
    <citation type="submission" date="2019-08" db="EMBL/GenBank/DDBJ databases">
        <title>Genomes of Antarctic Bizionia species.</title>
        <authorList>
            <person name="Bowman J.P."/>
        </authorList>
    </citation>
    <scope>NUCLEOTIDE SEQUENCE [LARGE SCALE GENOMIC DNA]</scope>
    <source>
        <strain evidence="2 3">IC164</strain>
    </source>
</reference>
<evidence type="ECO:0000313" key="3">
    <source>
        <dbReference type="Proteomes" id="UP000323621"/>
    </source>
</evidence>
<dbReference type="CDD" id="cd08653">
    <property type="entry name" value="FMT_core_like_3"/>
    <property type="match status" value="1"/>
</dbReference>
<name>A0ABY3MER1_9FLAO</name>